<gene>
    <name evidence="2" type="ORF">B0H17DRAFT_1202853</name>
</gene>
<dbReference type="EMBL" id="JARKIE010000078">
    <property type="protein sequence ID" value="KAJ7688570.1"/>
    <property type="molecule type" value="Genomic_DNA"/>
</dbReference>
<accession>A0AAD7DD79</accession>
<feature type="region of interest" description="Disordered" evidence="1">
    <location>
        <begin position="1"/>
        <end position="38"/>
    </location>
</feature>
<sequence>MIVPPSASSRPHGSSSSARSTPPSSSISHTPPLRPCTTRRTPRLSILWLLCRKMQAGAPLTWTATVSSVADTLASKRGWTEKLREIEQLPAVTPLHPALEAAILAPPSALDKPGALYVFDIPANQLNHRTRRALARAQIRMAKIGRSKHPWKRRAQWLWKCRGQRQDWWAYWNILYAAKFEVLIHLHFKLLGAWMLPSECHFCGVRHTEKFGSRACGGRAGIARVVMFYLRCLGWPVDEVAM</sequence>
<name>A0AAD7DD79_MYCRO</name>
<organism evidence="2 3">
    <name type="scientific">Mycena rosella</name>
    <name type="common">Pink bonnet</name>
    <name type="synonym">Agaricus rosellus</name>
    <dbReference type="NCBI Taxonomy" id="1033263"/>
    <lineage>
        <taxon>Eukaryota</taxon>
        <taxon>Fungi</taxon>
        <taxon>Dikarya</taxon>
        <taxon>Basidiomycota</taxon>
        <taxon>Agaricomycotina</taxon>
        <taxon>Agaricomycetes</taxon>
        <taxon>Agaricomycetidae</taxon>
        <taxon>Agaricales</taxon>
        <taxon>Marasmiineae</taxon>
        <taxon>Mycenaceae</taxon>
        <taxon>Mycena</taxon>
    </lineage>
</organism>
<proteinExistence type="predicted"/>
<evidence type="ECO:0000313" key="3">
    <source>
        <dbReference type="Proteomes" id="UP001221757"/>
    </source>
</evidence>
<reference evidence="2" key="1">
    <citation type="submission" date="2023-03" db="EMBL/GenBank/DDBJ databases">
        <title>Massive genome expansion in bonnet fungi (Mycena s.s.) driven by repeated elements and novel gene families across ecological guilds.</title>
        <authorList>
            <consortium name="Lawrence Berkeley National Laboratory"/>
            <person name="Harder C.B."/>
            <person name="Miyauchi S."/>
            <person name="Viragh M."/>
            <person name="Kuo A."/>
            <person name="Thoen E."/>
            <person name="Andreopoulos B."/>
            <person name="Lu D."/>
            <person name="Skrede I."/>
            <person name="Drula E."/>
            <person name="Henrissat B."/>
            <person name="Morin E."/>
            <person name="Kohler A."/>
            <person name="Barry K."/>
            <person name="LaButti K."/>
            <person name="Morin E."/>
            <person name="Salamov A."/>
            <person name="Lipzen A."/>
            <person name="Mereny Z."/>
            <person name="Hegedus B."/>
            <person name="Baldrian P."/>
            <person name="Stursova M."/>
            <person name="Weitz H."/>
            <person name="Taylor A."/>
            <person name="Grigoriev I.V."/>
            <person name="Nagy L.G."/>
            <person name="Martin F."/>
            <person name="Kauserud H."/>
        </authorList>
    </citation>
    <scope>NUCLEOTIDE SEQUENCE</scope>
    <source>
        <strain evidence="2">CBHHK067</strain>
    </source>
</reference>
<dbReference type="AlphaFoldDB" id="A0AAD7DD79"/>
<evidence type="ECO:0000256" key="1">
    <source>
        <dbReference type="SAM" id="MobiDB-lite"/>
    </source>
</evidence>
<dbReference type="Proteomes" id="UP001221757">
    <property type="component" value="Unassembled WGS sequence"/>
</dbReference>
<protein>
    <submittedName>
        <fullName evidence="2">Uncharacterized protein</fullName>
    </submittedName>
</protein>
<evidence type="ECO:0000313" key="2">
    <source>
        <dbReference type="EMBL" id="KAJ7688570.1"/>
    </source>
</evidence>
<keyword evidence="3" id="KW-1185">Reference proteome</keyword>
<comment type="caution">
    <text evidence="2">The sequence shown here is derived from an EMBL/GenBank/DDBJ whole genome shotgun (WGS) entry which is preliminary data.</text>
</comment>